<dbReference type="Proteomes" id="UP001056120">
    <property type="component" value="Linkage Group LG11"/>
</dbReference>
<sequence length="104" mass="12221">MFREWSRGWIRTHSEAAEGGYGTRLVGVRQLKIQVSAAHSANHHHLNKLNIALLYTPYPKFTTSPFNHPQTTRSELHKFYHSQVGFVCQQSSSFKIYWNWIIYK</sequence>
<evidence type="ECO:0000313" key="1">
    <source>
        <dbReference type="EMBL" id="KAI3798491.1"/>
    </source>
</evidence>
<gene>
    <name evidence="1" type="ORF">L1987_33768</name>
</gene>
<dbReference type="EMBL" id="CM042028">
    <property type="protein sequence ID" value="KAI3798491.1"/>
    <property type="molecule type" value="Genomic_DNA"/>
</dbReference>
<keyword evidence="2" id="KW-1185">Reference proteome</keyword>
<comment type="caution">
    <text evidence="1">The sequence shown here is derived from an EMBL/GenBank/DDBJ whole genome shotgun (WGS) entry which is preliminary data.</text>
</comment>
<reference evidence="1 2" key="2">
    <citation type="journal article" date="2022" name="Mol. Ecol. Resour.">
        <title>The genomes of chicory, endive, great burdock and yacon provide insights into Asteraceae paleo-polyploidization history and plant inulin production.</title>
        <authorList>
            <person name="Fan W."/>
            <person name="Wang S."/>
            <person name="Wang H."/>
            <person name="Wang A."/>
            <person name="Jiang F."/>
            <person name="Liu H."/>
            <person name="Zhao H."/>
            <person name="Xu D."/>
            <person name="Zhang Y."/>
        </authorList>
    </citation>
    <scope>NUCLEOTIDE SEQUENCE [LARGE SCALE GENOMIC DNA]</scope>
    <source>
        <strain evidence="2">cv. Yunnan</strain>
        <tissue evidence="1">Leaves</tissue>
    </source>
</reference>
<organism evidence="1 2">
    <name type="scientific">Smallanthus sonchifolius</name>
    <dbReference type="NCBI Taxonomy" id="185202"/>
    <lineage>
        <taxon>Eukaryota</taxon>
        <taxon>Viridiplantae</taxon>
        <taxon>Streptophyta</taxon>
        <taxon>Embryophyta</taxon>
        <taxon>Tracheophyta</taxon>
        <taxon>Spermatophyta</taxon>
        <taxon>Magnoliopsida</taxon>
        <taxon>eudicotyledons</taxon>
        <taxon>Gunneridae</taxon>
        <taxon>Pentapetalae</taxon>
        <taxon>asterids</taxon>
        <taxon>campanulids</taxon>
        <taxon>Asterales</taxon>
        <taxon>Asteraceae</taxon>
        <taxon>Asteroideae</taxon>
        <taxon>Heliantheae alliance</taxon>
        <taxon>Millerieae</taxon>
        <taxon>Smallanthus</taxon>
    </lineage>
</organism>
<proteinExistence type="predicted"/>
<name>A0ACB9HTE3_9ASTR</name>
<evidence type="ECO:0000313" key="2">
    <source>
        <dbReference type="Proteomes" id="UP001056120"/>
    </source>
</evidence>
<protein>
    <submittedName>
        <fullName evidence="1">Uncharacterized protein</fullName>
    </submittedName>
</protein>
<accession>A0ACB9HTE3</accession>
<reference evidence="2" key="1">
    <citation type="journal article" date="2022" name="Mol. Ecol. Resour.">
        <title>The genomes of chicory, endive, great burdock and yacon provide insights into Asteraceae palaeo-polyploidization history and plant inulin production.</title>
        <authorList>
            <person name="Fan W."/>
            <person name="Wang S."/>
            <person name="Wang H."/>
            <person name="Wang A."/>
            <person name="Jiang F."/>
            <person name="Liu H."/>
            <person name="Zhao H."/>
            <person name="Xu D."/>
            <person name="Zhang Y."/>
        </authorList>
    </citation>
    <scope>NUCLEOTIDE SEQUENCE [LARGE SCALE GENOMIC DNA]</scope>
    <source>
        <strain evidence="2">cv. Yunnan</strain>
    </source>
</reference>